<dbReference type="VEuPathDB" id="FungiDB:SDRG_10635"/>
<keyword evidence="3" id="KW-1185">Reference proteome</keyword>
<keyword evidence="1" id="KW-0175">Coiled coil</keyword>
<dbReference type="RefSeq" id="XP_008614857.1">
    <property type="nucleotide sequence ID" value="XM_008616635.1"/>
</dbReference>
<reference evidence="2 3" key="1">
    <citation type="submission" date="2012-04" db="EMBL/GenBank/DDBJ databases">
        <title>The Genome Sequence of Saprolegnia declina VS20.</title>
        <authorList>
            <consortium name="The Broad Institute Genome Sequencing Platform"/>
            <person name="Russ C."/>
            <person name="Nusbaum C."/>
            <person name="Tyler B."/>
            <person name="van West P."/>
            <person name="Dieguez-Uribeondo J."/>
            <person name="de Bruijn I."/>
            <person name="Tripathy S."/>
            <person name="Jiang R."/>
            <person name="Young S.K."/>
            <person name="Zeng Q."/>
            <person name="Gargeya S."/>
            <person name="Fitzgerald M."/>
            <person name="Haas B."/>
            <person name="Abouelleil A."/>
            <person name="Alvarado L."/>
            <person name="Arachchi H.M."/>
            <person name="Berlin A."/>
            <person name="Chapman S.B."/>
            <person name="Goldberg J."/>
            <person name="Griggs A."/>
            <person name="Gujja S."/>
            <person name="Hansen M."/>
            <person name="Howarth C."/>
            <person name="Imamovic A."/>
            <person name="Larimer J."/>
            <person name="McCowen C."/>
            <person name="Montmayeur A."/>
            <person name="Murphy C."/>
            <person name="Neiman D."/>
            <person name="Pearson M."/>
            <person name="Priest M."/>
            <person name="Roberts A."/>
            <person name="Saif S."/>
            <person name="Shea T."/>
            <person name="Sisk P."/>
            <person name="Sykes S."/>
            <person name="Wortman J."/>
            <person name="Nusbaum C."/>
            <person name="Birren B."/>
        </authorList>
    </citation>
    <scope>NUCLEOTIDE SEQUENCE [LARGE SCALE GENOMIC DNA]</scope>
    <source>
        <strain evidence="2 3">VS20</strain>
    </source>
</reference>
<dbReference type="OMA" id="KHGYARH"/>
<evidence type="ECO:0000313" key="3">
    <source>
        <dbReference type="Proteomes" id="UP000030762"/>
    </source>
</evidence>
<feature type="coiled-coil region" evidence="1">
    <location>
        <begin position="114"/>
        <end position="153"/>
    </location>
</feature>
<sequence>MTWSHDDHGALVGEWLEVEGVDAAVPSEAPRSPARYAAAGMFTPHALSSPSMLPPLVHAETQSTRPLGAQVGWEAKMEAMRARYAAAERESRRGLLQRLADPSLSRSSRMDLQVQLLEQMKAALQTHLAALVAEELEREAGRQQAMRADVSHQGRDRLRQQHARERAYYKTLIEQTKEEGHQLLTATMNDFNLLR</sequence>
<protein>
    <submittedName>
        <fullName evidence="2">Uncharacterized protein</fullName>
    </submittedName>
</protein>
<dbReference type="Proteomes" id="UP000030762">
    <property type="component" value="Unassembled WGS sequence"/>
</dbReference>
<evidence type="ECO:0000313" key="2">
    <source>
        <dbReference type="EMBL" id="EQC31850.1"/>
    </source>
</evidence>
<organism evidence="2 3">
    <name type="scientific">Saprolegnia diclina (strain VS20)</name>
    <dbReference type="NCBI Taxonomy" id="1156394"/>
    <lineage>
        <taxon>Eukaryota</taxon>
        <taxon>Sar</taxon>
        <taxon>Stramenopiles</taxon>
        <taxon>Oomycota</taxon>
        <taxon>Saprolegniomycetes</taxon>
        <taxon>Saprolegniales</taxon>
        <taxon>Saprolegniaceae</taxon>
        <taxon>Saprolegnia</taxon>
    </lineage>
</organism>
<accession>T0QE52</accession>
<dbReference type="EMBL" id="JH767167">
    <property type="protein sequence ID" value="EQC31850.1"/>
    <property type="molecule type" value="Genomic_DNA"/>
</dbReference>
<evidence type="ECO:0000256" key="1">
    <source>
        <dbReference type="SAM" id="Coils"/>
    </source>
</evidence>
<dbReference type="OrthoDB" id="79344at2759"/>
<dbReference type="GeneID" id="19951362"/>
<proteinExistence type="predicted"/>
<name>T0QE52_SAPDV</name>
<dbReference type="AlphaFoldDB" id="T0QE52"/>
<gene>
    <name evidence="2" type="ORF">SDRG_10635</name>
</gene>
<dbReference type="InParanoid" id="T0QE52"/>